<keyword evidence="4" id="KW-1185">Reference proteome</keyword>
<feature type="transmembrane region" description="Helical" evidence="2">
    <location>
        <begin position="23"/>
        <end position="44"/>
    </location>
</feature>
<feature type="transmembrane region" description="Helical" evidence="2">
    <location>
        <begin position="299"/>
        <end position="318"/>
    </location>
</feature>
<name>A0ABQ6JBA3_9ACTN</name>
<protein>
    <submittedName>
        <fullName evidence="3">Uncharacterized protein</fullName>
    </submittedName>
</protein>
<feature type="compositionally biased region" description="Basic residues" evidence="1">
    <location>
        <begin position="193"/>
        <end position="202"/>
    </location>
</feature>
<feature type="region of interest" description="Disordered" evidence="1">
    <location>
        <begin position="178"/>
        <end position="269"/>
    </location>
</feature>
<reference evidence="4" key="1">
    <citation type="journal article" date="2019" name="Int. J. Syst. Evol. Microbiol.">
        <title>The Global Catalogue of Microorganisms (GCM) 10K type strain sequencing project: providing services to taxonomists for standard genome sequencing and annotation.</title>
        <authorList>
            <consortium name="The Broad Institute Genomics Platform"/>
            <consortium name="The Broad Institute Genome Sequencing Center for Infectious Disease"/>
            <person name="Wu L."/>
            <person name="Ma J."/>
        </authorList>
    </citation>
    <scope>NUCLEOTIDE SEQUENCE [LARGE SCALE GENOMIC DNA]</scope>
    <source>
        <strain evidence="4">NBRC 108730</strain>
    </source>
</reference>
<organism evidence="3 4">
    <name type="scientific">Angustibacter aerolatus</name>
    <dbReference type="NCBI Taxonomy" id="1162965"/>
    <lineage>
        <taxon>Bacteria</taxon>
        <taxon>Bacillati</taxon>
        <taxon>Actinomycetota</taxon>
        <taxon>Actinomycetes</taxon>
        <taxon>Kineosporiales</taxon>
        <taxon>Kineosporiaceae</taxon>
    </lineage>
</organism>
<feature type="compositionally biased region" description="Basic residues" evidence="1">
    <location>
        <begin position="213"/>
        <end position="247"/>
    </location>
</feature>
<gene>
    <name evidence="3" type="ORF">GCM10025868_03220</name>
</gene>
<comment type="caution">
    <text evidence="3">The sequence shown here is derived from an EMBL/GenBank/DDBJ whole genome shotgun (WGS) entry which is preliminary data.</text>
</comment>
<keyword evidence="2" id="KW-0812">Transmembrane</keyword>
<dbReference type="NCBIfam" id="NF041681">
    <property type="entry name" value="HGxxPAAW"/>
    <property type="match status" value="1"/>
</dbReference>
<evidence type="ECO:0000256" key="2">
    <source>
        <dbReference type="SAM" id="Phobius"/>
    </source>
</evidence>
<feature type="transmembrane region" description="Helical" evidence="2">
    <location>
        <begin position="93"/>
        <end position="113"/>
    </location>
</feature>
<dbReference type="Proteomes" id="UP001157017">
    <property type="component" value="Unassembled WGS sequence"/>
</dbReference>
<dbReference type="EMBL" id="BSUZ01000001">
    <property type="protein sequence ID" value="GMA85072.1"/>
    <property type="molecule type" value="Genomic_DNA"/>
</dbReference>
<evidence type="ECO:0000313" key="4">
    <source>
        <dbReference type="Proteomes" id="UP001157017"/>
    </source>
</evidence>
<feature type="transmembrane region" description="Helical" evidence="2">
    <location>
        <begin position="273"/>
        <end position="293"/>
    </location>
</feature>
<evidence type="ECO:0000256" key="1">
    <source>
        <dbReference type="SAM" id="MobiDB-lite"/>
    </source>
</evidence>
<evidence type="ECO:0000313" key="3">
    <source>
        <dbReference type="EMBL" id="GMA85072.1"/>
    </source>
</evidence>
<accession>A0ABQ6JBA3</accession>
<keyword evidence="2" id="KW-1133">Transmembrane helix</keyword>
<keyword evidence="2" id="KW-0472">Membrane</keyword>
<dbReference type="InterPro" id="IPR019051">
    <property type="entry name" value="Trp_biosyn_TM_oprn/chp"/>
</dbReference>
<sequence length="339" mass="34887">MSTAAPEPVGSTRTARGRRERTLAVLLALAGAAACLLAGSRTWVRGTVVDDLLGRVPLTASGRQAAPVVVAVAVVALAAALAVAVGRRVGRTVAGLVLVLAGAAAAAGAVSALGTPASALTEQVVRATARTGAGTVTATVTGWPWLAVVGGALTAVAGAVVVVRARRLDHRVDPLRGAPRRVRGARGRGLATGRRRAVRRPRPGLGRPEPRRRPDRRRAGVRPRRRRHRPPHRRRHAPAGPRPRTRPGRLSAVRPPHARGAPMAEHEDHGNTPAAWACVGLIMIGALVVALAVVFTSVLLTVIGVVVVVAGLVVGKVLSMAGYGSFKPAVEADSAQSKG</sequence>
<feature type="transmembrane region" description="Helical" evidence="2">
    <location>
        <begin position="143"/>
        <end position="163"/>
    </location>
</feature>
<dbReference type="Pfam" id="PF09534">
    <property type="entry name" value="Trp_oprn_chp"/>
    <property type="match status" value="1"/>
</dbReference>
<proteinExistence type="predicted"/>
<feature type="transmembrane region" description="Helical" evidence="2">
    <location>
        <begin position="64"/>
        <end position="86"/>
    </location>
</feature>